<dbReference type="GO" id="GO:0016788">
    <property type="term" value="F:hydrolase activity, acting on ester bonds"/>
    <property type="evidence" value="ECO:0007669"/>
    <property type="project" value="UniProtKB-ARBA"/>
</dbReference>
<dbReference type="EMBL" id="WMIF01000001">
    <property type="protein sequence ID" value="MTH33059.1"/>
    <property type="molecule type" value="Genomic_DNA"/>
</dbReference>
<organism evidence="1 2">
    <name type="scientific">Paracoccus limosus</name>
    <dbReference type="NCBI Taxonomy" id="913252"/>
    <lineage>
        <taxon>Bacteria</taxon>
        <taxon>Pseudomonadati</taxon>
        <taxon>Pseudomonadota</taxon>
        <taxon>Alphaproteobacteria</taxon>
        <taxon>Rhodobacterales</taxon>
        <taxon>Paracoccaceae</taxon>
        <taxon>Paracoccus</taxon>
    </lineage>
</organism>
<sequence length="1099" mass="117723">MSGTVGNALRGTVSTIVGLALAGVMAWQSGSTPTAPVNTAPPAITGTPQVGQALTAFDGTFSGTAPITIARRWQYSADGSTGWTTISGATGATYTPAAARQGQYIRVQVQASNAAGSSAWISSAAVGPVAAAAGATGLLSGTTWPSQPQAQPANLIPENARLFATSAPYGTGFTGVTFGSTGAVFDGSNASSTVMTITLPTALVAGRRYGLLFGMPERTAGTVSVALMPGAVAPAGASFTAARNFTRYFTATQAHTSVRITVTGGSALRMNYIQLVDMTALLAKKQRVVFIFDAQSNIVGAESSDVDWSIDTPEPRALYIPGVANAPFGAVLDGNGVGMPLLVQDPLQHSTTNSGGGPMGSFVKRMCEWLADDEVLVLVAVGWAGQGRLNSGYWNRDGADYRAWTNMLTQLRGTMAQASTGSTVCGALQCGHEADISVNSATLLPAAVERDIADLRAEFGDFPVVMMEIGNATPNANQIAQQDAMEALAGRLARCAYIRRPAGATFRPDGVHYDQATNRIRGAAAADKLLEINYGAPKPSTGGGAIAGTLTNPATSMNLTWQPPYAMAHSPWLNWLKVGSDWENRAGLQSAGHINAKGAVVSLPSSGEVGAYIFRDMPAPAGGVVSGRFRLTWTGSGTISVFHAQNTTQVGPNEIRFDYTATGNSLVYLRVDSVTSGPLDNFALVHVDDIAAYDGGQRWRSSWLDIIRNQRILRFKDWQMIDNYTGPTAWANRTPAGSFSYQVPNGVPLEEMLDLCAVIGADPWFCMAHTWPASYQQSFATFVRDNLRSQSHVHTEFSNKIWDFNLSQASELRDEAMATSATFTDSDWPEWYGGRMAEMAQIWRSVWTGANAARLHTVFQCWTDNEGLDQAMLDAPKWRALTSAQRPGWPTGRALPSSYMTDYAVHGVLDGNLRYEDEAGNPNPTLAGWISSYTSGTRTLAQVHQLMAEQCTDLRHIPSSYGDGRTVVGERNRWIYHKGKADERGLKLIMYEGGTHLVTPPSRVNNATWNLVFNSFHMSQPWADTFDAVMTNWFTLTGDAVFNRMCDVLPQGPYHNEGLYRFIGDNNPQIPMWNAQMAAHTGPAGRGAGDFVGTYEATP</sequence>
<dbReference type="InterPro" id="IPR036514">
    <property type="entry name" value="SGNH_hydro_sf"/>
</dbReference>
<accession>A0A844GWM9</accession>
<evidence type="ECO:0000313" key="1">
    <source>
        <dbReference type="EMBL" id="MTH33059.1"/>
    </source>
</evidence>
<dbReference type="Gene3D" id="2.60.40.2700">
    <property type="match status" value="1"/>
</dbReference>
<reference evidence="1 2" key="1">
    <citation type="submission" date="2019-11" db="EMBL/GenBank/DDBJ databases">
        <authorList>
            <person name="Dong K."/>
        </authorList>
    </citation>
    <scope>NUCLEOTIDE SEQUENCE [LARGE SCALE GENOMIC DNA]</scope>
    <source>
        <strain evidence="1 2">JCM 17370</strain>
    </source>
</reference>
<dbReference type="Gene3D" id="3.40.50.1110">
    <property type="entry name" value="SGNH hydrolase"/>
    <property type="match status" value="1"/>
</dbReference>
<proteinExistence type="predicted"/>
<name>A0A844GWM9_9RHOB</name>
<comment type="caution">
    <text evidence="1">The sequence shown here is derived from an EMBL/GenBank/DDBJ whole genome shotgun (WGS) entry which is preliminary data.</text>
</comment>
<dbReference type="AlphaFoldDB" id="A0A844GWM9"/>
<gene>
    <name evidence="1" type="ORF">GL279_00405</name>
</gene>
<protein>
    <submittedName>
        <fullName evidence="1">Uncharacterized protein</fullName>
    </submittedName>
</protein>
<dbReference type="Proteomes" id="UP000442533">
    <property type="component" value="Unassembled WGS sequence"/>
</dbReference>
<dbReference type="SUPFAM" id="SSF52266">
    <property type="entry name" value="SGNH hydrolase"/>
    <property type="match status" value="1"/>
</dbReference>
<keyword evidence="2" id="KW-1185">Reference proteome</keyword>
<evidence type="ECO:0000313" key="2">
    <source>
        <dbReference type="Proteomes" id="UP000442533"/>
    </source>
</evidence>